<protein>
    <submittedName>
        <fullName evidence="3">Uncharacterized protein</fullName>
    </submittedName>
</protein>
<evidence type="ECO:0000256" key="2">
    <source>
        <dbReference type="SAM" id="MobiDB-lite"/>
    </source>
</evidence>
<name>A0AAD7YQ78_MYTSE</name>
<feature type="compositionally biased region" description="Basic and acidic residues" evidence="2">
    <location>
        <begin position="30"/>
        <end position="47"/>
    </location>
</feature>
<proteinExistence type="predicted"/>
<reference evidence="3" key="1">
    <citation type="submission" date="2023-03" db="EMBL/GenBank/DDBJ databases">
        <title>Chromosome-level genomes of two armyworms, Mythimna separata and Mythimna loreyi, provide insights into the biosynthesis and reception of sex pheromones.</title>
        <authorList>
            <person name="Zhao H."/>
        </authorList>
    </citation>
    <scope>NUCLEOTIDE SEQUENCE</scope>
    <source>
        <strain evidence="3">BeijingLab</strain>
        <tissue evidence="3">Pupa</tissue>
    </source>
</reference>
<feature type="region of interest" description="Disordered" evidence="2">
    <location>
        <begin position="30"/>
        <end position="52"/>
    </location>
</feature>
<dbReference type="EMBL" id="JARGEI010000010">
    <property type="protein sequence ID" value="KAJ8724969.1"/>
    <property type="molecule type" value="Genomic_DNA"/>
</dbReference>
<organism evidence="3 4">
    <name type="scientific">Mythimna separata</name>
    <name type="common">Oriental armyworm</name>
    <name type="synonym">Pseudaletia separata</name>
    <dbReference type="NCBI Taxonomy" id="271217"/>
    <lineage>
        <taxon>Eukaryota</taxon>
        <taxon>Metazoa</taxon>
        <taxon>Ecdysozoa</taxon>
        <taxon>Arthropoda</taxon>
        <taxon>Hexapoda</taxon>
        <taxon>Insecta</taxon>
        <taxon>Pterygota</taxon>
        <taxon>Neoptera</taxon>
        <taxon>Endopterygota</taxon>
        <taxon>Lepidoptera</taxon>
        <taxon>Glossata</taxon>
        <taxon>Ditrysia</taxon>
        <taxon>Noctuoidea</taxon>
        <taxon>Noctuidae</taxon>
        <taxon>Noctuinae</taxon>
        <taxon>Hadenini</taxon>
        <taxon>Mythimna</taxon>
    </lineage>
</organism>
<feature type="coiled-coil region" evidence="1">
    <location>
        <begin position="283"/>
        <end position="317"/>
    </location>
</feature>
<accession>A0AAD7YQ78</accession>
<evidence type="ECO:0000313" key="3">
    <source>
        <dbReference type="EMBL" id="KAJ8724969.1"/>
    </source>
</evidence>
<comment type="caution">
    <text evidence="3">The sequence shown here is derived from an EMBL/GenBank/DDBJ whole genome shotgun (WGS) entry which is preliminary data.</text>
</comment>
<gene>
    <name evidence="3" type="ORF">PYW07_015927</name>
</gene>
<dbReference type="AlphaFoldDB" id="A0AAD7YQ78"/>
<evidence type="ECO:0000256" key="1">
    <source>
        <dbReference type="SAM" id="Coils"/>
    </source>
</evidence>
<dbReference type="Proteomes" id="UP001231518">
    <property type="component" value="Chromosome 7"/>
</dbReference>
<sequence>MKKTDVFRTIKEGECVTSIYAQTYLPDDHCDHKRPVAETPEQDKTTSQEENDEWISPSDLLIGIVDLKPPFTSKITRGTTHQGILNIGDAILDRERAKFLKFMNGKIKENDAAWNYIMEHEKSTTAKKVKSIYHDILTKKSKILLKEMDKFFEKNLQELEDHLRSEVQTVLTSAHANIVSDLNFQIKENLKKEKITLEGVLQKKYDSEVKKINHYYKLLLDNEKNRNNKLINKAIYERNDALKAFYKQLEAENITSTMYIMSTERKKCRIRKFILESIQSTEIAEKLQKIKERQNIIDELKAREKQITDINREWEDKIKKILHLFLKFVSFSLKLLPEQATFLLDLEKMVVLQLNEMQKSPSQSNSILIDEDDQNLFSLEMPSPDESVCDKEPFVIEGDLSDPVPPTYGSRETLPLDADLPYVRLQRKFIYAKCGKMDEVRAFLESQKCQCQQRQYTPPETPSPPSPKAVVEPQEPTPSAPTPSKSTVSEQKLEEIKSDSSFEPLFIDNIKILQNCPARRCQGWASKYSFPFLLSYLDFTEEKYQNIKAIFDKLPETDAAPDLIDPMLMTTQELPFAATKEPYHTVGTQYSSQEDITLECPCTGKSKKTEVVGSEPKVKLSENQEIKNIVMKRQQSIDRILTEHPKLLKLFTDESFDFTYTMKP</sequence>
<evidence type="ECO:0000313" key="4">
    <source>
        <dbReference type="Proteomes" id="UP001231518"/>
    </source>
</evidence>
<feature type="region of interest" description="Disordered" evidence="2">
    <location>
        <begin position="454"/>
        <end position="494"/>
    </location>
</feature>
<keyword evidence="1" id="KW-0175">Coiled coil</keyword>
<keyword evidence="4" id="KW-1185">Reference proteome</keyword>